<evidence type="ECO:0000313" key="2">
    <source>
        <dbReference type="EMBL" id="KAF7392921.1"/>
    </source>
</evidence>
<evidence type="ECO:0000256" key="1">
    <source>
        <dbReference type="SAM" id="Phobius"/>
    </source>
</evidence>
<reference evidence="2" key="1">
    <citation type="journal article" date="2020" name="G3 (Bethesda)">
        <title>High-Quality Assemblies for Three Invasive Social Wasps from the &lt;i&gt;Vespula&lt;/i&gt; Genus.</title>
        <authorList>
            <person name="Harrop T.W.R."/>
            <person name="Guhlin J."/>
            <person name="McLaughlin G.M."/>
            <person name="Permina E."/>
            <person name="Stockwell P."/>
            <person name="Gilligan J."/>
            <person name="Le Lec M.F."/>
            <person name="Gruber M.A.M."/>
            <person name="Quinn O."/>
            <person name="Lovegrove M."/>
            <person name="Duncan E.J."/>
            <person name="Remnant E.J."/>
            <person name="Van Eeckhoven J."/>
            <person name="Graham B."/>
            <person name="Knapp R.A."/>
            <person name="Langford K.W."/>
            <person name="Kronenberg Z."/>
            <person name="Press M.O."/>
            <person name="Eacker S.M."/>
            <person name="Wilson-Rankin E.E."/>
            <person name="Purcell J."/>
            <person name="Lester P.J."/>
            <person name="Dearden P.K."/>
        </authorList>
    </citation>
    <scope>NUCLEOTIDE SEQUENCE</scope>
    <source>
        <strain evidence="2">Marl-1</strain>
    </source>
</reference>
<dbReference type="PANTHER" id="PTHR12840">
    <property type="entry name" value="NADH-UBIQUINONE OXIDOREDUCTASE ASHI SUBUNIT"/>
    <property type="match status" value="1"/>
</dbReference>
<comment type="caution">
    <text evidence="2">The sequence shown here is derived from an EMBL/GenBank/DDBJ whole genome shotgun (WGS) entry which is preliminary data.</text>
</comment>
<proteinExistence type="predicted"/>
<sequence length="180" mass="21037">MALVKKCMTLRTILLSRNNVKLHIKVNYSHDIKPYLYKWRAKKEVPKTPEEIEAAAKKYNLHPREYKTYDDDGFGFGDYPKLPYIGNEAKDPYYPWDFPALKRNFNEAIHIEADQIGEDRYAAGVRTPISGAGTVAMFLSVVTVLGSLFWVFRYYPWFQPVMQKQYPKPGVTHYTFESLR</sequence>
<dbReference type="InterPro" id="IPR008699">
    <property type="entry name" value="NDUFB8"/>
</dbReference>
<keyword evidence="1" id="KW-0472">Membrane</keyword>
<feature type="transmembrane region" description="Helical" evidence="1">
    <location>
        <begin position="129"/>
        <end position="152"/>
    </location>
</feature>
<dbReference type="EMBL" id="JACSEA010000009">
    <property type="protein sequence ID" value="KAF7392921.1"/>
    <property type="molecule type" value="Genomic_DNA"/>
</dbReference>
<dbReference type="PANTHER" id="PTHR12840:SF1">
    <property type="entry name" value="NADH DEHYDROGENASE [UBIQUINONE] 1 BETA SUBCOMPLEX SUBUNIT 8, MITOCHONDRIAL"/>
    <property type="match status" value="1"/>
</dbReference>
<keyword evidence="1" id="KW-0812">Transmembrane</keyword>
<organism evidence="2 3">
    <name type="scientific">Vespula vulgaris</name>
    <name type="common">Yellow jacket</name>
    <name type="synonym">Wasp</name>
    <dbReference type="NCBI Taxonomy" id="7454"/>
    <lineage>
        <taxon>Eukaryota</taxon>
        <taxon>Metazoa</taxon>
        <taxon>Ecdysozoa</taxon>
        <taxon>Arthropoda</taxon>
        <taxon>Hexapoda</taxon>
        <taxon>Insecta</taxon>
        <taxon>Pterygota</taxon>
        <taxon>Neoptera</taxon>
        <taxon>Endopterygota</taxon>
        <taxon>Hymenoptera</taxon>
        <taxon>Apocrita</taxon>
        <taxon>Aculeata</taxon>
        <taxon>Vespoidea</taxon>
        <taxon>Vespidae</taxon>
        <taxon>Vespinae</taxon>
        <taxon>Vespula</taxon>
    </lineage>
</organism>
<keyword evidence="3" id="KW-1185">Reference proteome</keyword>
<name>A0A834JSS3_VESVU</name>
<accession>A0A834JSS3</accession>
<evidence type="ECO:0000313" key="3">
    <source>
        <dbReference type="Proteomes" id="UP000614350"/>
    </source>
</evidence>
<dbReference type="AlphaFoldDB" id="A0A834JSS3"/>
<evidence type="ECO:0008006" key="4">
    <source>
        <dbReference type="Google" id="ProtNLM"/>
    </source>
</evidence>
<keyword evidence="1" id="KW-1133">Transmembrane helix</keyword>
<protein>
    <recommendedName>
        <fullName evidence="4">NADH dehydrogenase [ubiquinone] 1 beta subcomplex subunit 8, mitochondrial</fullName>
    </recommendedName>
</protein>
<gene>
    <name evidence="2" type="ORF">HZH66_008754</name>
</gene>
<dbReference type="GO" id="GO:0005739">
    <property type="term" value="C:mitochondrion"/>
    <property type="evidence" value="ECO:0007669"/>
    <property type="project" value="InterPro"/>
</dbReference>
<dbReference type="Pfam" id="PF05821">
    <property type="entry name" value="NDUF_B8"/>
    <property type="match status" value="1"/>
</dbReference>
<dbReference type="Proteomes" id="UP000614350">
    <property type="component" value="Unassembled WGS sequence"/>
</dbReference>